<dbReference type="OrthoDB" id="9803706at2"/>
<protein>
    <submittedName>
        <fullName evidence="3">Acetyl-CoA carboxylase</fullName>
    </submittedName>
</protein>
<dbReference type="FunFam" id="3.90.226.10:FF:000021">
    <property type="entry name" value="Acetyl-CoA carboxylase carboxyltransferase subunit"/>
    <property type="match status" value="1"/>
</dbReference>
<dbReference type="InterPro" id="IPR034733">
    <property type="entry name" value="AcCoA_carboxyl_beta"/>
</dbReference>
<dbReference type="InterPro" id="IPR045190">
    <property type="entry name" value="MCCB/AccD1-like"/>
</dbReference>
<proteinExistence type="predicted"/>
<dbReference type="PANTHER" id="PTHR22855:SF46">
    <property type="entry name" value="METHYLCROTONOYL-COA CARBOXYLASE"/>
    <property type="match status" value="1"/>
</dbReference>
<dbReference type="EMBL" id="JOKH01000002">
    <property type="protein sequence ID" value="KEQ18420.1"/>
    <property type="molecule type" value="Genomic_DNA"/>
</dbReference>
<dbReference type="InterPro" id="IPR011763">
    <property type="entry name" value="COA_CT_C"/>
</dbReference>
<dbReference type="Proteomes" id="UP000028073">
    <property type="component" value="Unassembled WGS sequence"/>
</dbReference>
<dbReference type="PANTHER" id="PTHR22855">
    <property type="entry name" value="ACETYL, PROPIONYL, PYRUVATE, AND GLUTACONYL CARBOXYLASE-RELATED"/>
    <property type="match status" value="1"/>
</dbReference>
<dbReference type="FunFam" id="3.90.226.10:FF:000046">
    <property type="entry name" value="Geranyl-CoA carboxylase beta subunit"/>
    <property type="match status" value="1"/>
</dbReference>
<dbReference type="InterPro" id="IPR029045">
    <property type="entry name" value="ClpP/crotonase-like_dom_sf"/>
</dbReference>
<reference evidence="3 4" key="1">
    <citation type="submission" date="2014-06" db="EMBL/GenBank/DDBJ databases">
        <title>Whole Genome Sequences of Three Symbiotic Endozoicomonas Bacteria.</title>
        <authorList>
            <person name="Neave M.J."/>
            <person name="Apprill A."/>
            <person name="Voolstra C.R."/>
        </authorList>
    </citation>
    <scope>NUCLEOTIDE SEQUENCE [LARGE SCALE GENOMIC DNA]</scope>
    <source>
        <strain evidence="3 4">DSM 25634</strain>
    </source>
</reference>
<dbReference type="PROSITE" id="PS50989">
    <property type="entry name" value="COA_CT_CTER"/>
    <property type="match status" value="1"/>
</dbReference>
<dbReference type="Gene3D" id="3.90.226.10">
    <property type="entry name" value="2-enoyl-CoA Hydratase, Chain A, domain 1"/>
    <property type="match status" value="2"/>
</dbReference>
<organism evidence="3 4">
    <name type="scientific">Endozoicomonas numazuensis</name>
    <dbReference type="NCBI Taxonomy" id="1137799"/>
    <lineage>
        <taxon>Bacteria</taxon>
        <taxon>Pseudomonadati</taxon>
        <taxon>Pseudomonadota</taxon>
        <taxon>Gammaproteobacteria</taxon>
        <taxon>Oceanospirillales</taxon>
        <taxon>Endozoicomonadaceae</taxon>
        <taxon>Endozoicomonas</taxon>
    </lineage>
</organism>
<dbReference type="PROSITE" id="PS50980">
    <property type="entry name" value="COA_CT_NTER"/>
    <property type="match status" value="1"/>
</dbReference>
<dbReference type="SUPFAM" id="SSF52096">
    <property type="entry name" value="ClpP/crotonase"/>
    <property type="match status" value="2"/>
</dbReference>
<dbReference type="STRING" id="1137799.GZ78_13040"/>
<feature type="domain" description="CoA carboxyltransferase C-terminal" evidence="2">
    <location>
        <begin position="283"/>
        <end position="536"/>
    </location>
</feature>
<dbReference type="Pfam" id="PF01039">
    <property type="entry name" value="Carboxyl_trans"/>
    <property type="match status" value="1"/>
</dbReference>
<dbReference type="GO" id="GO:0016874">
    <property type="term" value="F:ligase activity"/>
    <property type="evidence" value="ECO:0007669"/>
    <property type="project" value="InterPro"/>
</dbReference>
<dbReference type="AlphaFoldDB" id="A0A081NIZ7"/>
<evidence type="ECO:0000259" key="2">
    <source>
        <dbReference type="PROSITE" id="PS50989"/>
    </source>
</evidence>
<gene>
    <name evidence="3" type="ORF">GZ78_13040</name>
</gene>
<keyword evidence="4" id="KW-1185">Reference proteome</keyword>
<dbReference type="RefSeq" id="WP_034835728.1">
    <property type="nucleotide sequence ID" value="NZ_JOKH01000002.1"/>
</dbReference>
<evidence type="ECO:0000313" key="4">
    <source>
        <dbReference type="Proteomes" id="UP000028073"/>
    </source>
</evidence>
<name>A0A081NIZ7_9GAMM</name>
<comment type="caution">
    <text evidence="3">The sequence shown here is derived from an EMBL/GenBank/DDBJ whole genome shotgun (WGS) entry which is preliminary data.</text>
</comment>
<accession>A0A081NIZ7</accession>
<evidence type="ECO:0000313" key="3">
    <source>
        <dbReference type="EMBL" id="KEQ18420.1"/>
    </source>
</evidence>
<dbReference type="InterPro" id="IPR011762">
    <property type="entry name" value="COA_CT_N"/>
</dbReference>
<evidence type="ECO:0000259" key="1">
    <source>
        <dbReference type="PROSITE" id="PS50980"/>
    </source>
</evidence>
<sequence length="536" mass="57367">MAIIESSINTGSESFAANAEWMSEKVREFQIIEQLVVDTAGKKREALAKLDKLLPRERLHCLLDPGAPFIELGSLVGYKMYDDKDGSSAGGGFIAGIGYVSGVRCLVQVNNYSVKGGTFSPIGLEKTIRAQKIALENKLPIINLLESGGANLNYATESFVRGANGFANQARLSAAGIPQITVVHGNATAGGAYQAGLSDYLILVRNKSKIFLAGPPLLKAATGEIADDEELGGADMHAAVAGTGEYLAENDADGIRIAREVMTTLNWEPLPKNQKPFKEPLYNPEELIGIVPSDPKTPYDVKELIARIVDGSEFMAFKPGFDQGTICGHCRIEGLPVGIIGNNGPITPKGANKASQFIQLCEQSNTALLFLHNTTGFLVGTETEQGGVVKHGSKMIQAVANAKVPKISMVVGGSYGAGNYAMCGRGLDPHFIFAWPSARTAIMGGEQAGMVLRIVAEEKARKAGVEADQQKLEHMEKSTADFLNQSATAIFGTARLWDDGLIDPRDSRQLLGFLLDICHEGEQRQTRSITFGAARL</sequence>
<feature type="domain" description="CoA carboxyltransferase N-terminal" evidence="1">
    <location>
        <begin position="20"/>
        <end position="277"/>
    </location>
</feature>
<dbReference type="eggNOG" id="COG4799">
    <property type="taxonomic scope" value="Bacteria"/>
</dbReference>